<feature type="compositionally biased region" description="Basic and acidic residues" evidence="1">
    <location>
        <begin position="1"/>
        <end position="14"/>
    </location>
</feature>
<feature type="compositionally biased region" description="Basic and acidic residues" evidence="1">
    <location>
        <begin position="106"/>
        <end position="135"/>
    </location>
</feature>
<feature type="region of interest" description="Disordered" evidence="1">
    <location>
        <begin position="1"/>
        <end position="30"/>
    </location>
</feature>
<accession>A0ABU6XLC7</accession>
<keyword evidence="3" id="KW-1185">Reference proteome</keyword>
<feature type="compositionally biased region" description="Basic and acidic residues" evidence="1">
    <location>
        <begin position="170"/>
        <end position="194"/>
    </location>
</feature>
<sequence>MEVQEDSSKIHWTEDSTSNQRSKAKSEGEVMSRLLSFQEKVQKNGLEGISFLKAQALVTIERDWELISDFGRIMTSLKKFKKGKEKAHQQENEEEKEWSNDYGSMHTERPNTEEAYGGKKSEESRNWAQESEARPKQQATTERARKGKTIMMELYGGNFLREGPTSKLTENQKEEQPKIDQQKERNEIEQKSLDWKLNNPNWKCGDR</sequence>
<organism evidence="2 3">
    <name type="scientific">Stylosanthes scabra</name>
    <dbReference type="NCBI Taxonomy" id="79078"/>
    <lineage>
        <taxon>Eukaryota</taxon>
        <taxon>Viridiplantae</taxon>
        <taxon>Streptophyta</taxon>
        <taxon>Embryophyta</taxon>
        <taxon>Tracheophyta</taxon>
        <taxon>Spermatophyta</taxon>
        <taxon>Magnoliopsida</taxon>
        <taxon>eudicotyledons</taxon>
        <taxon>Gunneridae</taxon>
        <taxon>Pentapetalae</taxon>
        <taxon>rosids</taxon>
        <taxon>fabids</taxon>
        <taxon>Fabales</taxon>
        <taxon>Fabaceae</taxon>
        <taxon>Papilionoideae</taxon>
        <taxon>50 kb inversion clade</taxon>
        <taxon>dalbergioids sensu lato</taxon>
        <taxon>Dalbergieae</taxon>
        <taxon>Pterocarpus clade</taxon>
        <taxon>Stylosanthes</taxon>
    </lineage>
</organism>
<dbReference type="Proteomes" id="UP001341840">
    <property type="component" value="Unassembled WGS sequence"/>
</dbReference>
<protein>
    <submittedName>
        <fullName evidence="2">Uncharacterized protein</fullName>
    </submittedName>
</protein>
<evidence type="ECO:0000313" key="2">
    <source>
        <dbReference type="EMBL" id="MED6197690.1"/>
    </source>
</evidence>
<gene>
    <name evidence="2" type="ORF">PIB30_059003</name>
</gene>
<comment type="caution">
    <text evidence="2">The sequence shown here is derived from an EMBL/GenBank/DDBJ whole genome shotgun (WGS) entry which is preliminary data.</text>
</comment>
<feature type="region of interest" description="Disordered" evidence="1">
    <location>
        <begin position="80"/>
        <end position="207"/>
    </location>
</feature>
<proteinExistence type="predicted"/>
<evidence type="ECO:0000256" key="1">
    <source>
        <dbReference type="SAM" id="MobiDB-lite"/>
    </source>
</evidence>
<name>A0ABU6XLC7_9FABA</name>
<evidence type="ECO:0000313" key="3">
    <source>
        <dbReference type="Proteomes" id="UP001341840"/>
    </source>
</evidence>
<reference evidence="2 3" key="1">
    <citation type="journal article" date="2023" name="Plants (Basel)">
        <title>Bridging the Gap: Combining Genomics and Transcriptomics Approaches to Understand Stylosanthes scabra, an Orphan Legume from the Brazilian Caatinga.</title>
        <authorList>
            <person name="Ferreira-Neto J.R.C."/>
            <person name="da Silva M.D."/>
            <person name="Binneck E."/>
            <person name="de Melo N.F."/>
            <person name="da Silva R.H."/>
            <person name="de Melo A.L.T.M."/>
            <person name="Pandolfi V."/>
            <person name="Bustamante F.O."/>
            <person name="Brasileiro-Vidal A.C."/>
            <person name="Benko-Iseppon A.M."/>
        </authorList>
    </citation>
    <scope>NUCLEOTIDE SEQUENCE [LARGE SCALE GENOMIC DNA]</scope>
    <source>
        <tissue evidence="2">Leaves</tissue>
    </source>
</reference>
<dbReference type="EMBL" id="JASCZI010211951">
    <property type="protein sequence ID" value="MED6197690.1"/>
    <property type="molecule type" value="Genomic_DNA"/>
</dbReference>